<protein>
    <submittedName>
        <fullName evidence="2">Predicted dithiol-disulfide oxidoreductase, DUF899 family</fullName>
    </submittedName>
</protein>
<name>A0A1I0VZN1_9PSEU</name>
<reference evidence="3" key="1">
    <citation type="submission" date="2016-10" db="EMBL/GenBank/DDBJ databases">
        <authorList>
            <person name="Varghese N."/>
            <person name="Submissions S."/>
        </authorList>
    </citation>
    <scope>NUCLEOTIDE SEQUENCE [LARGE SCALE GENOMIC DNA]</scope>
    <source>
        <strain evidence="3">CGMCC 4.3568</strain>
    </source>
</reference>
<dbReference type="InterPro" id="IPR010296">
    <property type="entry name" value="DUF899_thioredox"/>
</dbReference>
<dbReference type="RefSeq" id="WP_091668965.1">
    <property type="nucleotide sequence ID" value="NZ_FOKG01000001.1"/>
</dbReference>
<evidence type="ECO:0000313" key="3">
    <source>
        <dbReference type="Proteomes" id="UP000243799"/>
    </source>
</evidence>
<dbReference type="EMBL" id="FOKG01000001">
    <property type="protein sequence ID" value="SFA81658.1"/>
    <property type="molecule type" value="Genomic_DNA"/>
</dbReference>
<proteinExistence type="predicted"/>
<gene>
    <name evidence="2" type="ORF">SAMN05216266_101613</name>
</gene>
<dbReference type="AlphaFoldDB" id="A0A1I0VZN1"/>
<dbReference type="Pfam" id="PF05988">
    <property type="entry name" value="DUF899"/>
    <property type="match status" value="1"/>
</dbReference>
<keyword evidence="3" id="KW-1185">Reference proteome</keyword>
<dbReference type="InterPro" id="IPR013766">
    <property type="entry name" value="Thioredoxin_domain"/>
</dbReference>
<sequence length="246" mass="27842">MDLPQVVTRNEWLTARRELLAREKELTRALDGLNADRRRLPMVRVEKDYRFTGPDGEVGLSDLFEGRRQLVLQHFMFDPSWDQGCGSCSAMADDLSEGARAHLAARDTAFAAVSRAPYPKLAAYQQQRGWAFPWYSSYGGDFNYDFHVTLDPAVTPNNYNFRNGDELTAAGQAWLIDYVGEQPGVSAFLRDGDDVFHTYAAYGRGVDVMMHAYRLLDITALGRHEEWEEPKGRLRDAHPADPSFTS</sequence>
<accession>A0A1I0VZN1</accession>
<dbReference type="Proteomes" id="UP000243799">
    <property type="component" value="Unassembled WGS sequence"/>
</dbReference>
<dbReference type="SUPFAM" id="SSF52833">
    <property type="entry name" value="Thioredoxin-like"/>
    <property type="match status" value="1"/>
</dbReference>
<evidence type="ECO:0000313" key="2">
    <source>
        <dbReference type="EMBL" id="SFA81658.1"/>
    </source>
</evidence>
<dbReference type="InterPro" id="IPR036249">
    <property type="entry name" value="Thioredoxin-like_sf"/>
</dbReference>
<feature type="domain" description="Thioredoxin" evidence="1">
    <location>
        <begin position="40"/>
        <end position="176"/>
    </location>
</feature>
<evidence type="ECO:0000259" key="1">
    <source>
        <dbReference type="PROSITE" id="PS51352"/>
    </source>
</evidence>
<dbReference type="PROSITE" id="PS51352">
    <property type="entry name" value="THIOREDOXIN_2"/>
    <property type="match status" value="1"/>
</dbReference>
<dbReference type="OrthoDB" id="4721017at2"/>
<organism evidence="2 3">
    <name type="scientific">Amycolatopsis marina</name>
    <dbReference type="NCBI Taxonomy" id="490629"/>
    <lineage>
        <taxon>Bacteria</taxon>
        <taxon>Bacillati</taxon>
        <taxon>Actinomycetota</taxon>
        <taxon>Actinomycetes</taxon>
        <taxon>Pseudonocardiales</taxon>
        <taxon>Pseudonocardiaceae</taxon>
        <taxon>Amycolatopsis</taxon>
    </lineage>
</organism>